<dbReference type="AlphaFoldDB" id="A0A0R2PVA4"/>
<accession>A0A0R2PVA4</accession>
<sequence>MKKNIETITKLRTGDEVVVITGKDIGKKGTLKKISKFNNKAVVNGINMVKKHTKPNPQLGVTGGIVEQEAAIALSNIAIWNPKKKKADRISFQVENDKKVRVFTSDKSEIKS</sequence>
<evidence type="ECO:0000256" key="4">
    <source>
        <dbReference type="ARBA" id="ARBA00035206"/>
    </source>
</evidence>
<dbReference type="InterPro" id="IPR041988">
    <property type="entry name" value="Ribosomal_uL24_KOW"/>
</dbReference>
<comment type="caution">
    <text evidence="8">The sequence shown here is derived from an EMBL/GenBank/DDBJ whole genome shotgun (WGS) entry which is preliminary data.</text>
</comment>
<dbReference type="Proteomes" id="UP000050874">
    <property type="component" value="Unassembled WGS sequence"/>
</dbReference>
<comment type="similarity">
    <text evidence="1 5">Belongs to the universal ribosomal protein uL24 family.</text>
</comment>
<comment type="function">
    <text evidence="5">One of the proteins that surrounds the polypeptide exit tunnel on the outside of the subunit.</text>
</comment>
<keyword evidence="2 5" id="KW-0689">Ribosomal protein</keyword>
<dbReference type="Pfam" id="PF00467">
    <property type="entry name" value="KOW"/>
    <property type="match status" value="1"/>
</dbReference>
<dbReference type="Gene3D" id="2.30.30.30">
    <property type="match status" value="1"/>
</dbReference>
<proteinExistence type="inferred from homology"/>
<evidence type="ECO:0000256" key="1">
    <source>
        <dbReference type="ARBA" id="ARBA00010618"/>
    </source>
</evidence>
<evidence type="ECO:0000259" key="7">
    <source>
        <dbReference type="Pfam" id="PF17136"/>
    </source>
</evidence>
<feature type="domain" description="Large ribosomal subunit protein uL24 C-terminal" evidence="7">
    <location>
        <begin position="46"/>
        <end position="109"/>
    </location>
</feature>
<dbReference type="GO" id="GO:0005840">
    <property type="term" value="C:ribosome"/>
    <property type="evidence" value="ECO:0007669"/>
    <property type="project" value="UniProtKB-KW"/>
</dbReference>
<evidence type="ECO:0000256" key="2">
    <source>
        <dbReference type="ARBA" id="ARBA00022980"/>
    </source>
</evidence>
<dbReference type="GO" id="GO:0003735">
    <property type="term" value="F:structural constituent of ribosome"/>
    <property type="evidence" value="ECO:0007669"/>
    <property type="project" value="InterPro"/>
</dbReference>
<dbReference type="EMBL" id="LIAV01000185">
    <property type="protein sequence ID" value="KRO39971.1"/>
    <property type="molecule type" value="Genomic_DNA"/>
</dbReference>
<protein>
    <recommendedName>
        <fullName evidence="4 5">Large ribosomal subunit protein uL24</fullName>
    </recommendedName>
</protein>
<evidence type="ECO:0000313" key="9">
    <source>
        <dbReference type="Proteomes" id="UP000050874"/>
    </source>
</evidence>
<keyword evidence="5" id="KW-0699">rRNA-binding</keyword>
<keyword evidence="5" id="KW-0694">RNA-binding</keyword>
<dbReference type="InterPro" id="IPR003256">
    <property type="entry name" value="Ribosomal_uL24"/>
</dbReference>
<evidence type="ECO:0000259" key="6">
    <source>
        <dbReference type="Pfam" id="PF00467"/>
    </source>
</evidence>
<organism evidence="8 9">
    <name type="scientific">SAR86 cluster bacterium BACL1 MAG-120920-bin57</name>
    <dbReference type="NCBI Taxonomy" id="1655571"/>
    <lineage>
        <taxon>Bacteria</taxon>
        <taxon>Pseudomonadati</taxon>
        <taxon>Pseudomonadota</taxon>
        <taxon>Gammaproteobacteria</taxon>
        <taxon>SAR86 cluster</taxon>
    </lineage>
</organism>
<dbReference type="CDD" id="cd06089">
    <property type="entry name" value="KOW_RPL26"/>
    <property type="match status" value="1"/>
</dbReference>
<comment type="function">
    <text evidence="5">One of two assembly initiator proteins, it binds directly to the 5'-end of the 23S rRNA, where it nucleates assembly of the 50S subunit.</text>
</comment>
<dbReference type="InterPro" id="IPR014722">
    <property type="entry name" value="Rib_uL2_dom2"/>
</dbReference>
<evidence type="ECO:0000313" key="8">
    <source>
        <dbReference type="EMBL" id="KRO39971.1"/>
    </source>
</evidence>
<dbReference type="HAMAP" id="MF_01326_B">
    <property type="entry name" value="Ribosomal_uL24_B"/>
    <property type="match status" value="1"/>
</dbReference>
<dbReference type="GO" id="GO:1990904">
    <property type="term" value="C:ribonucleoprotein complex"/>
    <property type="evidence" value="ECO:0007669"/>
    <property type="project" value="UniProtKB-KW"/>
</dbReference>
<dbReference type="InterPro" id="IPR005824">
    <property type="entry name" value="KOW"/>
</dbReference>
<evidence type="ECO:0000256" key="5">
    <source>
        <dbReference type="HAMAP-Rule" id="MF_01326"/>
    </source>
</evidence>
<evidence type="ECO:0000256" key="3">
    <source>
        <dbReference type="ARBA" id="ARBA00023274"/>
    </source>
</evidence>
<reference evidence="9" key="1">
    <citation type="submission" date="2015-10" db="EMBL/GenBank/DDBJ databases">
        <title>Metagenome-Assembled Genomes uncover a global brackish microbiome.</title>
        <authorList>
            <person name="Hugerth L.W."/>
            <person name="Larsson J."/>
            <person name="Alneberg J."/>
            <person name="Lindh M.V."/>
            <person name="Legrand C."/>
            <person name="Pinhassi J."/>
            <person name="Andersson A."/>
        </authorList>
    </citation>
    <scope>NUCLEOTIDE SEQUENCE [LARGE SCALE GENOMIC DNA]</scope>
</reference>
<keyword evidence="3 5" id="KW-0687">Ribonucleoprotein</keyword>
<comment type="subunit">
    <text evidence="5">Part of the 50S ribosomal subunit.</text>
</comment>
<dbReference type="InterPro" id="IPR008991">
    <property type="entry name" value="Translation_prot_SH3-like_sf"/>
</dbReference>
<dbReference type="PANTHER" id="PTHR12903">
    <property type="entry name" value="MITOCHONDRIAL RIBOSOMAL PROTEIN L24"/>
    <property type="match status" value="1"/>
</dbReference>
<dbReference type="GO" id="GO:0006412">
    <property type="term" value="P:translation"/>
    <property type="evidence" value="ECO:0007669"/>
    <property type="project" value="UniProtKB-UniRule"/>
</dbReference>
<dbReference type="InterPro" id="IPR057264">
    <property type="entry name" value="Ribosomal_uL24_C"/>
</dbReference>
<gene>
    <name evidence="5" type="primary">rplX</name>
    <name evidence="8" type="ORF">ABR63_03310</name>
</gene>
<dbReference type="SUPFAM" id="SSF50104">
    <property type="entry name" value="Translation proteins SH3-like domain"/>
    <property type="match status" value="1"/>
</dbReference>
<dbReference type="NCBIfam" id="TIGR01079">
    <property type="entry name" value="rplX_bact"/>
    <property type="match status" value="1"/>
</dbReference>
<dbReference type="Pfam" id="PF17136">
    <property type="entry name" value="ribosomal_L24"/>
    <property type="match status" value="1"/>
</dbReference>
<feature type="domain" description="KOW" evidence="6">
    <location>
        <begin position="14"/>
        <end position="43"/>
    </location>
</feature>
<dbReference type="GO" id="GO:0019843">
    <property type="term" value="F:rRNA binding"/>
    <property type="evidence" value="ECO:0007669"/>
    <property type="project" value="UniProtKB-UniRule"/>
</dbReference>
<name>A0A0R2PVA4_9GAMM</name>